<keyword evidence="2" id="KW-0653">Protein transport</keyword>
<organism evidence="5 6">
    <name type="scientific">Candidatus Gottesmanbacteria bacterium RIFCSPHIGHO2_02_FULL_40_13</name>
    <dbReference type="NCBI Taxonomy" id="1798384"/>
    <lineage>
        <taxon>Bacteria</taxon>
        <taxon>Candidatus Gottesmaniibacteriota</taxon>
    </lineage>
</organism>
<dbReference type="GO" id="GO:0006886">
    <property type="term" value="P:intracellular protein transport"/>
    <property type="evidence" value="ECO:0007669"/>
    <property type="project" value="InterPro"/>
</dbReference>
<proteinExistence type="predicted"/>
<dbReference type="InterPro" id="IPR027417">
    <property type="entry name" value="P-loop_NTPase"/>
</dbReference>
<dbReference type="EMBL" id="MFJN01000034">
    <property type="protein sequence ID" value="OGG20808.1"/>
    <property type="molecule type" value="Genomic_DNA"/>
</dbReference>
<keyword evidence="1" id="KW-0472">Membrane</keyword>
<dbReference type="Proteomes" id="UP000177092">
    <property type="component" value="Unassembled WGS sequence"/>
</dbReference>
<dbReference type="PANTHER" id="PTHR30612">
    <property type="entry name" value="SECA INNER MEMBRANE COMPONENT OF SEC PROTEIN SECRETION SYSTEM"/>
    <property type="match status" value="1"/>
</dbReference>
<evidence type="ECO:0000313" key="6">
    <source>
        <dbReference type="Proteomes" id="UP000177092"/>
    </source>
</evidence>
<name>A0A1F6A7T3_9BACT</name>
<dbReference type="GO" id="GO:0005524">
    <property type="term" value="F:ATP binding"/>
    <property type="evidence" value="ECO:0007669"/>
    <property type="project" value="InterPro"/>
</dbReference>
<sequence length="1044" mass="118705">MPIETDASFGLKSLENRERRSELADAILAEKDRLLKIAGLNQNYLNEVQNIGEQYSFSDPQKILNAANELVSAVKAYATIHNPNNSEKYLVGLNAAVVALAEIRILGPETLYKSQRQQQAGEVRRVGIQKEQVEAALAIESMDSAKVPSSQGKSNTAIPIASVVRALFTGEQVHIMVRDPQAKKRDSQNMKLLTESLGMNLGVIERGGNQDEKLLKKQISDLIFIRDIIDYASGISDHRKKKFKEFIAGQIDDSVKKLHFPMIIEDDKSPVEKADSSKPADIIIGDDKDFVFSSMTRDKRFIREKSNASIICDEGDLPWTKGSPYELENRGLSTLSSYLPEWITNSVVDEVCREMQDQGQIILNNHNELEFVDSRGEETHDIYERRLRKRLGEVTKYGNLSPSSLNALISSITTEYSRIIQKLDGIPFPNEFRLKPDNLFKDSAMRKLVRNFAYQDVSAPSAMPEDTSLESQDPIAFYDYAWFTAQKLTPGINYSRSDQEVVLIDPETGHPLPTHQYSGLVDMAVDVKEGVCSFRARSDEVLDRTDFQMFLQTNYGKGHISLVSATLDHIRGEVEEFTGGKVAEIGYWIGREMPVSQIEISGDFEKAKNRLLVLVQEASTSGRPVEIVCDDDEELGILKQIFDEWLKDNPEYQVNMVTSKSSLESEDEIFAHAGQLNTITLTNPRGGRMVDIKTSRETNDAGGLLLVVWGALKNKAVLQQVLARTARTGSPGETRWMVYKHGGKAALENNPIVKRYRKHLDALQTLQDGQMLDYDYSLLESVHERNNQDDRSLRLLTYAYDEMRQALYTDARKSLRQDIGRLVTQGYIEEYIQMRWHEVIDFIADYYISQVSRYRMDTLGDLSVARGTVLSDTYFRKMLDKYANTLLVDSHNYYIRDPKSGKLRPGFLKHKMRLAPDIDTYLQFKEEEEYRSMLQTHHLGFLPPVNLLEPLRAGLYFPQSPNKLYILTRSINLSVGSRAKTSPHTRYSLRVMSFDDEDRFDGDKVITVAEKDIEELLSQVFYTQNIIKQKALFHELREAHLLPA</sequence>
<comment type="caution">
    <text evidence="5">The sequence shown here is derived from an EMBL/GenBank/DDBJ whole genome shotgun (WGS) entry which is preliminary data.</text>
</comment>
<dbReference type="PANTHER" id="PTHR30612:SF0">
    <property type="entry name" value="CHLOROPLAST PROTEIN-TRANSPORTING ATPASE"/>
    <property type="match status" value="1"/>
</dbReference>
<evidence type="ECO:0000256" key="2">
    <source>
        <dbReference type="ARBA" id="ARBA00022927"/>
    </source>
</evidence>
<dbReference type="STRING" id="1798384.A3D03_03965"/>
<dbReference type="PROSITE" id="PS51196">
    <property type="entry name" value="SECA_MOTOR_DEAD"/>
    <property type="match status" value="1"/>
</dbReference>
<evidence type="ECO:0000313" key="5">
    <source>
        <dbReference type="EMBL" id="OGG20808.1"/>
    </source>
</evidence>
<dbReference type="GO" id="GO:0006605">
    <property type="term" value="P:protein targeting"/>
    <property type="evidence" value="ECO:0007669"/>
    <property type="project" value="InterPro"/>
</dbReference>
<dbReference type="InterPro" id="IPR000185">
    <property type="entry name" value="SecA"/>
</dbReference>
<evidence type="ECO:0000256" key="3">
    <source>
        <dbReference type="ARBA" id="ARBA00023010"/>
    </source>
</evidence>
<dbReference type="Gene3D" id="3.40.50.300">
    <property type="entry name" value="P-loop containing nucleotide triphosphate hydrolases"/>
    <property type="match status" value="2"/>
</dbReference>
<keyword evidence="3" id="KW-0811">Translocation</keyword>
<gene>
    <name evidence="5" type="ORF">A3D03_03965</name>
</gene>
<keyword evidence="2" id="KW-0813">Transport</keyword>
<protein>
    <recommendedName>
        <fullName evidence="4">SecA family profile domain-containing protein</fullName>
    </recommendedName>
</protein>
<evidence type="ECO:0000259" key="4">
    <source>
        <dbReference type="PROSITE" id="PS51196"/>
    </source>
</evidence>
<dbReference type="AlphaFoldDB" id="A0A1F6A7T3"/>
<feature type="domain" description="SecA family profile" evidence="4">
    <location>
        <begin position="20"/>
        <end position="765"/>
    </location>
</feature>
<dbReference type="InterPro" id="IPR014018">
    <property type="entry name" value="SecA_motor_DEAD"/>
</dbReference>
<keyword evidence="1" id="KW-1003">Cell membrane</keyword>
<reference evidence="5 6" key="1">
    <citation type="journal article" date="2016" name="Nat. Commun.">
        <title>Thousands of microbial genomes shed light on interconnected biogeochemical processes in an aquifer system.</title>
        <authorList>
            <person name="Anantharaman K."/>
            <person name="Brown C.T."/>
            <person name="Hug L.A."/>
            <person name="Sharon I."/>
            <person name="Castelle C.J."/>
            <person name="Probst A.J."/>
            <person name="Thomas B.C."/>
            <person name="Singh A."/>
            <person name="Wilkins M.J."/>
            <person name="Karaoz U."/>
            <person name="Brodie E.L."/>
            <person name="Williams K.H."/>
            <person name="Hubbard S.S."/>
            <person name="Banfield J.F."/>
        </authorList>
    </citation>
    <scope>NUCLEOTIDE SEQUENCE [LARGE SCALE GENOMIC DNA]</scope>
</reference>
<evidence type="ECO:0000256" key="1">
    <source>
        <dbReference type="ARBA" id="ARBA00022475"/>
    </source>
</evidence>
<accession>A0A1F6A7T3</accession>